<name>A0A2X0L6C8_9BASI</name>
<evidence type="ECO:0000259" key="11">
    <source>
        <dbReference type="PROSITE" id="PS51133"/>
    </source>
</evidence>
<keyword evidence="13" id="KW-1185">Reference proteome</keyword>
<dbReference type="PANTHER" id="PTHR11239">
    <property type="entry name" value="DNA-DIRECTED RNA POLYMERASE"/>
    <property type="match status" value="1"/>
</dbReference>
<dbReference type="InterPro" id="IPR012164">
    <property type="entry name" value="Rpa12/Rpb9/Rpc10/TFS"/>
</dbReference>
<dbReference type="GO" id="GO:0055029">
    <property type="term" value="C:nuclear DNA-directed RNA polymerase complex"/>
    <property type="evidence" value="ECO:0007669"/>
    <property type="project" value="UniProtKB-ARBA"/>
</dbReference>
<dbReference type="InterPro" id="IPR001529">
    <property type="entry name" value="Zn_ribbon_RPB9"/>
</dbReference>
<dbReference type="InterPro" id="IPR001222">
    <property type="entry name" value="Znf_TFIIS"/>
</dbReference>
<dbReference type="InterPro" id="IPR034014">
    <property type="entry name" value="Zn_ribbon_RPC11_C"/>
</dbReference>
<proteinExistence type="inferred from homology"/>
<evidence type="ECO:0000256" key="2">
    <source>
        <dbReference type="ARBA" id="ARBA00022478"/>
    </source>
</evidence>
<accession>A0A2X0L6C8</accession>
<dbReference type="EMBL" id="FMWP01000014">
    <property type="protein sequence ID" value="SCZ89966.1"/>
    <property type="molecule type" value="Genomic_DNA"/>
</dbReference>
<keyword evidence="5 8" id="KW-0862">Zinc</keyword>
<feature type="binding site" evidence="8">
    <location>
        <position position="4"/>
    </location>
    <ligand>
        <name>Zn(2+)</name>
        <dbReference type="ChEBI" id="CHEBI:29105"/>
        <label>1</label>
    </ligand>
</feature>
<feature type="binding site" evidence="8">
    <location>
        <position position="132"/>
    </location>
    <ligand>
        <name>Zn(2+)</name>
        <dbReference type="ChEBI" id="CHEBI:29105"/>
        <label>2</label>
    </ligand>
</feature>
<evidence type="ECO:0000256" key="3">
    <source>
        <dbReference type="ARBA" id="ARBA00022723"/>
    </source>
</evidence>
<dbReference type="PROSITE" id="PS51133">
    <property type="entry name" value="ZF_TFIIS_2"/>
    <property type="match status" value="1"/>
</dbReference>
<keyword evidence="6 7" id="KW-0539">Nucleus</keyword>
<sequence>MIFCNYCANLLVVIDSGAGNKWACKTCPYEYPIKKSVSQGPVLEGGELKNALILTTSRVQLGGQYREREFLTRKEVDDVLGGEDSWKNVDSTAYDCPKECGANRAFYMQIQIRSADEPSSQSFFLQSTFYRCTNAKCAFQWREN</sequence>
<feature type="binding site" evidence="8">
    <location>
        <position position="24"/>
    </location>
    <ligand>
        <name>Zn(2+)</name>
        <dbReference type="ChEBI" id="CHEBI:29105"/>
        <label>1</label>
    </ligand>
</feature>
<evidence type="ECO:0000256" key="9">
    <source>
        <dbReference type="PIRSR" id="PIRSR005586-2"/>
    </source>
</evidence>
<dbReference type="PIRSF" id="PIRSF005586">
    <property type="entry name" value="RNApol_RpoM"/>
    <property type="match status" value="1"/>
</dbReference>
<feature type="binding site" evidence="8">
    <location>
        <position position="27"/>
    </location>
    <ligand>
        <name>Zn(2+)</name>
        <dbReference type="ChEBI" id="CHEBI:29105"/>
        <label>1</label>
    </ligand>
</feature>
<evidence type="ECO:0000256" key="7">
    <source>
        <dbReference type="PIRNR" id="PIRNR005586"/>
    </source>
</evidence>
<evidence type="ECO:0000313" key="12">
    <source>
        <dbReference type="EMBL" id="SCZ89966.1"/>
    </source>
</evidence>
<protein>
    <recommendedName>
        <fullName evidence="7">DNA-directed RNA polymerase subunit</fullName>
    </recommendedName>
</protein>
<feature type="binding site" evidence="8">
    <location>
        <position position="96"/>
    </location>
    <ligand>
        <name>Zn(2+)</name>
        <dbReference type="ChEBI" id="CHEBI:29105"/>
        <label>2</label>
    </ligand>
</feature>
<evidence type="ECO:0000256" key="10">
    <source>
        <dbReference type="RuleBase" id="RU003474"/>
    </source>
</evidence>
<dbReference type="SMART" id="SM00440">
    <property type="entry name" value="ZnF_C2C2"/>
    <property type="match status" value="1"/>
</dbReference>
<keyword evidence="2 7" id="KW-0240">DNA-directed RNA polymerase</keyword>
<reference evidence="13" key="1">
    <citation type="submission" date="2016-10" db="EMBL/GenBank/DDBJ databases">
        <authorList>
            <person name="Jeantristanb JTB J.-T."/>
            <person name="Ricardo R."/>
        </authorList>
    </citation>
    <scope>NUCLEOTIDE SEQUENCE [LARGE SCALE GENOMIC DNA]</scope>
</reference>
<dbReference type="Gene3D" id="2.20.25.10">
    <property type="match status" value="1"/>
</dbReference>
<dbReference type="AlphaFoldDB" id="A0A2X0L6C8"/>
<evidence type="ECO:0000256" key="4">
    <source>
        <dbReference type="ARBA" id="ARBA00022771"/>
    </source>
</evidence>
<keyword evidence="7 10" id="KW-0804">Transcription</keyword>
<dbReference type="STRING" id="289078.A0A2X0L6C8"/>
<dbReference type="GO" id="GO:0006386">
    <property type="term" value="P:termination of RNA polymerase III transcription"/>
    <property type="evidence" value="ECO:0007669"/>
    <property type="project" value="TreeGrafter"/>
</dbReference>
<feature type="binding site" evidence="8">
    <location>
        <position position="100"/>
    </location>
    <ligand>
        <name>Zn(2+)</name>
        <dbReference type="ChEBI" id="CHEBI:29105"/>
        <label>2</label>
    </ligand>
</feature>
<feature type="binding site" evidence="8">
    <location>
        <position position="137"/>
    </location>
    <ligand>
        <name>Zn(2+)</name>
        <dbReference type="ChEBI" id="CHEBI:29105"/>
        <label>2</label>
    </ligand>
</feature>
<dbReference type="GO" id="GO:0003899">
    <property type="term" value="F:DNA-directed RNA polymerase activity"/>
    <property type="evidence" value="ECO:0007669"/>
    <property type="project" value="InterPro"/>
</dbReference>
<evidence type="ECO:0000256" key="8">
    <source>
        <dbReference type="PIRSR" id="PIRSR005586-1"/>
    </source>
</evidence>
<evidence type="ECO:0000313" key="13">
    <source>
        <dbReference type="Proteomes" id="UP000249723"/>
    </source>
</evidence>
<dbReference type="SMART" id="SM00661">
    <property type="entry name" value="RPOL9"/>
    <property type="match status" value="1"/>
</dbReference>
<dbReference type="SUPFAM" id="SSF57783">
    <property type="entry name" value="Zinc beta-ribbon"/>
    <property type="match status" value="1"/>
</dbReference>
<comment type="subcellular location">
    <subcellularLocation>
        <location evidence="1 7">Nucleus</location>
    </subcellularLocation>
</comment>
<gene>
    <name evidence="12" type="ORF">BZ3500_MVSOF-1268-A1-R1_CHR1-3G01695</name>
</gene>
<dbReference type="GO" id="GO:0005666">
    <property type="term" value="C:RNA polymerase III complex"/>
    <property type="evidence" value="ECO:0007669"/>
    <property type="project" value="TreeGrafter"/>
</dbReference>
<feature type="domain" description="TFIIS-type" evidence="11">
    <location>
        <begin position="92"/>
        <end position="142"/>
    </location>
</feature>
<feature type="binding site" evidence="8">
    <location>
        <position position="7"/>
    </location>
    <ligand>
        <name>Zn(2+)</name>
        <dbReference type="ChEBI" id="CHEBI:29105"/>
        <label>1</label>
    </ligand>
</feature>
<dbReference type="Proteomes" id="UP000249723">
    <property type="component" value="Unassembled WGS sequence"/>
</dbReference>
<keyword evidence="4 9" id="KW-0863">Zinc-finger</keyword>
<organism evidence="12 13">
    <name type="scientific">Microbotryum saponariae</name>
    <dbReference type="NCBI Taxonomy" id="289078"/>
    <lineage>
        <taxon>Eukaryota</taxon>
        <taxon>Fungi</taxon>
        <taxon>Dikarya</taxon>
        <taxon>Basidiomycota</taxon>
        <taxon>Pucciniomycotina</taxon>
        <taxon>Microbotryomycetes</taxon>
        <taxon>Microbotryales</taxon>
        <taxon>Microbotryaceae</taxon>
        <taxon>Microbotryum</taxon>
    </lineage>
</organism>
<dbReference type="Pfam" id="PF02150">
    <property type="entry name" value="Zn_ribbon_RPB9"/>
    <property type="match status" value="1"/>
</dbReference>
<evidence type="ECO:0000256" key="5">
    <source>
        <dbReference type="ARBA" id="ARBA00022833"/>
    </source>
</evidence>
<dbReference type="Pfam" id="PF01096">
    <property type="entry name" value="Zn_ribbon_TFIIS"/>
    <property type="match status" value="1"/>
</dbReference>
<dbReference type="CDD" id="cd10509">
    <property type="entry name" value="Zn-ribbon_RPC11"/>
    <property type="match status" value="1"/>
</dbReference>
<comment type="function">
    <text evidence="7">DNA-dependent RNA polymerase catalyzes the transcription of DNA into RNA using the four ribonucleoside triphosphates as substrates.</text>
</comment>
<keyword evidence="3 8" id="KW-0479">Metal-binding</keyword>
<comment type="similarity">
    <text evidence="7 10">Belongs to the archaeal rpoM/eukaryotic RPA12/RPB9/RPC11 RNA polymerase family.</text>
</comment>
<evidence type="ECO:0000256" key="1">
    <source>
        <dbReference type="ARBA" id="ARBA00004123"/>
    </source>
</evidence>
<dbReference type="GO" id="GO:0008270">
    <property type="term" value="F:zinc ion binding"/>
    <property type="evidence" value="ECO:0007669"/>
    <property type="project" value="UniProtKB-KW"/>
</dbReference>
<evidence type="ECO:0000256" key="6">
    <source>
        <dbReference type="ARBA" id="ARBA00023242"/>
    </source>
</evidence>
<dbReference type="OrthoDB" id="282152at2759"/>
<dbReference type="GO" id="GO:0003676">
    <property type="term" value="F:nucleic acid binding"/>
    <property type="evidence" value="ECO:0007669"/>
    <property type="project" value="InterPro"/>
</dbReference>
<dbReference type="PANTHER" id="PTHR11239:SF12">
    <property type="entry name" value="DNA-DIRECTED RNA POLYMERASE III SUBUNIT RPC10"/>
    <property type="match status" value="1"/>
</dbReference>
<feature type="zinc finger region" description="C4-type" evidence="9">
    <location>
        <begin position="4"/>
        <end position="27"/>
    </location>
</feature>